<dbReference type="EMBL" id="UOET01000353">
    <property type="protein sequence ID" value="VAW29344.1"/>
    <property type="molecule type" value="Genomic_DNA"/>
</dbReference>
<organism evidence="1">
    <name type="scientific">hydrothermal vent metagenome</name>
    <dbReference type="NCBI Taxonomy" id="652676"/>
    <lineage>
        <taxon>unclassified sequences</taxon>
        <taxon>metagenomes</taxon>
        <taxon>ecological metagenomes</taxon>
    </lineage>
</organism>
<name>A0A3B0VBW3_9ZZZZ</name>
<evidence type="ECO:0000313" key="1">
    <source>
        <dbReference type="EMBL" id="VAW29344.1"/>
    </source>
</evidence>
<protein>
    <submittedName>
        <fullName evidence="1">Uncharacterized protein</fullName>
    </submittedName>
</protein>
<dbReference type="AlphaFoldDB" id="A0A3B0VBW3"/>
<sequence length="33" mass="3632">MNGISIVSDTNPLLTADTGFEKIPQLKLILLEF</sequence>
<reference evidence="1" key="1">
    <citation type="submission" date="2018-06" db="EMBL/GenBank/DDBJ databases">
        <authorList>
            <person name="Zhirakovskaya E."/>
        </authorList>
    </citation>
    <scope>NUCLEOTIDE SEQUENCE</scope>
</reference>
<accession>A0A3B0VBW3</accession>
<proteinExistence type="predicted"/>
<gene>
    <name evidence="1" type="ORF">MNBD_BACTEROID07-1758</name>
</gene>